<evidence type="ECO:0000313" key="2">
    <source>
        <dbReference type="Proteomes" id="UP000222788"/>
    </source>
</evidence>
<accession>A0A2C5X483</accession>
<protein>
    <submittedName>
        <fullName evidence="1">Uncharacterized protein</fullName>
    </submittedName>
</protein>
<comment type="caution">
    <text evidence="1">The sequence shown here is derived from an EMBL/GenBank/DDBJ whole genome shotgun (WGS) entry which is preliminary data.</text>
</comment>
<gene>
    <name evidence="1" type="ORF">CFIMG_002793RA</name>
</gene>
<keyword evidence="2" id="KW-1185">Reference proteome</keyword>
<evidence type="ECO:0000313" key="1">
    <source>
        <dbReference type="EMBL" id="PHH53265.1"/>
    </source>
</evidence>
<reference evidence="1 2" key="1">
    <citation type="journal article" date="2013" name="Fungal Biol.">
        <title>Analysis of microsatellite markers in the genome of the plant pathogen Ceratocystis fimbriata.</title>
        <authorList>
            <person name="Simpson M.C."/>
            <person name="Wilken P.M."/>
            <person name="Coetzee M.P."/>
            <person name="Wingfield M.J."/>
            <person name="Wingfield B.D."/>
        </authorList>
    </citation>
    <scope>NUCLEOTIDE SEQUENCE [LARGE SCALE GENOMIC DNA]</scope>
    <source>
        <strain evidence="1 2">CBS 114723</strain>
    </source>
</reference>
<reference evidence="1 2" key="2">
    <citation type="journal article" date="2013" name="IMA Fungus">
        <title>IMA Genome-F 1: Ceratocystis fimbriata: Draft nuclear genome sequence for the plant pathogen, Ceratocystis fimbriata.</title>
        <authorList>
            <person name="Wilken P.M."/>
            <person name="Steenkamp E.T."/>
            <person name="Wingfield M.J."/>
            <person name="de Beer Z.W."/>
            <person name="Wingfield B.D."/>
        </authorList>
    </citation>
    <scope>NUCLEOTIDE SEQUENCE [LARGE SCALE GENOMIC DNA]</scope>
    <source>
        <strain evidence="1 2">CBS 114723</strain>
    </source>
</reference>
<sequence length="168" mass="18092">MASHGKPELQAIELGMELRIAQSFTGGREGQSQALELQRGAPIVASLLGDGKPRLVWSSTAQRLSSQTRSLEAYWDTGFVYSLLARAGRDTSCGNLASPDPLLFGVNGQWHVGRGSALDGRSIWDLVQRPRQAWVTYACMLCNLRALANGSGRSVGIVSMYGTHALAM</sequence>
<organism evidence="1 2">
    <name type="scientific">Ceratocystis fimbriata CBS 114723</name>
    <dbReference type="NCBI Taxonomy" id="1035309"/>
    <lineage>
        <taxon>Eukaryota</taxon>
        <taxon>Fungi</taxon>
        <taxon>Dikarya</taxon>
        <taxon>Ascomycota</taxon>
        <taxon>Pezizomycotina</taxon>
        <taxon>Sordariomycetes</taxon>
        <taxon>Hypocreomycetidae</taxon>
        <taxon>Microascales</taxon>
        <taxon>Ceratocystidaceae</taxon>
        <taxon>Ceratocystis</taxon>
    </lineage>
</organism>
<proteinExistence type="predicted"/>
<dbReference type="Proteomes" id="UP000222788">
    <property type="component" value="Unassembled WGS sequence"/>
</dbReference>
<name>A0A2C5X483_9PEZI</name>
<dbReference type="AlphaFoldDB" id="A0A2C5X483"/>
<dbReference type="EMBL" id="APWK03000046">
    <property type="protein sequence ID" value="PHH53265.1"/>
    <property type="molecule type" value="Genomic_DNA"/>
</dbReference>